<organism evidence="1 2">
    <name type="scientific">Streptomyces griseoloalbus</name>
    <dbReference type="NCBI Taxonomy" id="67303"/>
    <lineage>
        <taxon>Bacteria</taxon>
        <taxon>Bacillati</taxon>
        <taxon>Actinomycetota</taxon>
        <taxon>Actinomycetes</taxon>
        <taxon>Kitasatosporales</taxon>
        <taxon>Streptomycetaceae</taxon>
        <taxon>Streptomyces</taxon>
    </lineage>
</organism>
<protein>
    <submittedName>
        <fullName evidence="1">DUF6221 family protein</fullName>
    </submittedName>
</protein>
<accession>A0ABV3ECZ0</accession>
<name>A0ABV3ECZ0_9ACTN</name>
<comment type="caution">
    <text evidence="1">The sequence shown here is derived from an EMBL/GenBank/DDBJ whole genome shotgun (WGS) entry which is preliminary data.</text>
</comment>
<keyword evidence="2" id="KW-1185">Reference proteome</keyword>
<proteinExistence type="predicted"/>
<gene>
    <name evidence="1" type="ORF">AB0D65_29540</name>
</gene>
<reference evidence="1 2" key="1">
    <citation type="submission" date="2024-06" db="EMBL/GenBank/DDBJ databases">
        <title>The Natural Products Discovery Center: Release of the First 8490 Sequenced Strains for Exploring Actinobacteria Biosynthetic Diversity.</title>
        <authorList>
            <person name="Kalkreuter E."/>
            <person name="Kautsar S.A."/>
            <person name="Yang D."/>
            <person name="Bader C.D."/>
            <person name="Teijaro C.N."/>
            <person name="Fluegel L."/>
            <person name="Davis C.M."/>
            <person name="Simpson J.R."/>
            <person name="Lauterbach L."/>
            <person name="Steele A.D."/>
            <person name="Gui C."/>
            <person name="Meng S."/>
            <person name="Li G."/>
            <person name="Viehrig K."/>
            <person name="Ye F."/>
            <person name="Su P."/>
            <person name="Kiefer A.F."/>
            <person name="Nichols A."/>
            <person name="Cepeda A.J."/>
            <person name="Yan W."/>
            <person name="Fan B."/>
            <person name="Jiang Y."/>
            <person name="Adhikari A."/>
            <person name="Zheng C.-J."/>
            <person name="Schuster L."/>
            <person name="Cowan T.M."/>
            <person name="Smanski M.J."/>
            <person name="Chevrette M.G."/>
            <person name="De Carvalho L.P.S."/>
            <person name="Shen B."/>
        </authorList>
    </citation>
    <scope>NUCLEOTIDE SEQUENCE [LARGE SCALE GENOMIC DNA]</scope>
    <source>
        <strain evidence="1 2">NPDC048274</strain>
    </source>
</reference>
<dbReference type="Pfam" id="PF19730">
    <property type="entry name" value="DUF6221"/>
    <property type="match status" value="1"/>
</dbReference>
<evidence type="ECO:0000313" key="2">
    <source>
        <dbReference type="Proteomes" id="UP001551582"/>
    </source>
</evidence>
<sequence length="155" mass="17405">MLQEVHDFLVRRIVEESKIGHAVQPNLDGEWPAVWYQGAGGADNEFETLILAGPEGPNFDAGTRERAAFVVLNDPAHVLDFTGYLRWTVANHKPVLQPAEENGETIALEACPIDGTECEPLLRMAAIWERHPSFKREWRWESSVTISEILARGDD</sequence>
<dbReference type="EMBL" id="JBEZLS010000026">
    <property type="protein sequence ID" value="MEU9355028.1"/>
    <property type="molecule type" value="Genomic_DNA"/>
</dbReference>
<dbReference type="InterPro" id="IPR046193">
    <property type="entry name" value="DUF6221"/>
</dbReference>
<dbReference type="Proteomes" id="UP001551582">
    <property type="component" value="Unassembled WGS sequence"/>
</dbReference>
<evidence type="ECO:0000313" key="1">
    <source>
        <dbReference type="EMBL" id="MEU9355028.1"/>
    </source>
</evidence>
<dbReference type="RefSeq" id="WP_359987486.1">
    <property type="nucleotide sequence ID" value="NZ_JBEZLS010000026.1"/>
</dbReference>